<protein>
    <submittedName>
        <fullName evidence="1">Uncharacterized protein</fullName>
    </submittedName>
</protein>
<sequence>MVTTLPSRTRILDDAFAEVWELIRAETIDNILTATPVWALLQDAGVFTKQVGGNTISRTIKHGKVTSTAVAKGDTLSQGEPELETVAFWTPRNIAVHVQRDLLDDVANAGAYKIKDYVKKRLDDAIQSLKEKYEADLFGTIVLLETGKEIQGLDDMIPLDDANGKPGSTGTATYGKIDRNNDWWQPVYKALTANPEVNLLSDMKNIYNTISAHRLDATPTNIVMTQTHFEIYEEFALDQSQIIKDESTRLADLGFEVLRFKGKPVMWSANQTASQMLFLNTRFIEVVFDPNLWFHMTNFKDIPLMTRRIAHILSRCNVISTQLRNQGRLGHD</sequence>
<dbReference type="InterPro" id="IPR049718">
    <property type="entry name" value="AKO59007-like"/>
</dbReference>
<organism evidence="1">
    <name type="scientific">marine sediment metagenome</name>
    <dbReference type="NCBI Taxonomy" id="412755"/>
    <lineage>
        <taxon>unclassified sequences</taxon>
        <taxon>metagenomes</taxon>
        <taxon>ecological metagenomes</taxon>
    </lineage>
</organism>
<dbReference type="EMBL" id="LAZR01007458">
    <property type="protein sequence ID" value="KKM85132.1"/>
    <property type="molecule type" value="Genomic_DNA"/>
</dbReference>
<dbReference type="AlphaFoldDB" id="A0A0F9NV00"/>
<comment type="caution">
    <text evidence="1">The sequence shown here is derived from an EMBL/GenBank/DDBJ whole genome shotgun (WGS) entry which is preliminary data.</text>
</comment>
<proteinExistence type="predicted"/>
<evidence type="ECO:0000313" key="1">
    <source>
        <dbReference type="EMBL" id="KKM85132.1"/>
    </source>
</evidence>
<dbReference type="NCBIfam" id="NF033394">
    <property type="entry name" value="capsid_maj_Podo"/>
    <property type="match status" value="1"/>
</dbReference>
<reference evidence="1" key="1">
    <citation type="journal article" date="2015" name="Nature">
        <title>Complex archaea that bridge the gap between prokaryotes and eukaryotes.</title>
        <authorList>
            <person name="Spang A."/>
            <person name="Saw J.H."/>
            <person name="Jorgensen S.L."/>
            <person name="Zaremba-Niedzwiedzka K."/>
            <person name="Martijn J."/>
            <person name="Lind A.E."/>
            <person name="van Eijk R."/>
            <person name="Schleper C."/>
            <person name="Guy L."/>
            <person name="Ettema T.J."/>
        </authorList>
    </citation>
    <scope>NUCLEOTIDE SEQUENCE</scope>
</reference>
<name>A0A0F9NV00_9ZZZZ</name>
<gene>
    <name evidence="1" type="ORF">LCGC14_1292080</name>
</gene>
<accession>A0A0F9NV00</accession>